<keyword evidence="13" id="KW-0732">Signal</keyword>
<dbReference type="GO" id="GO:0006826">
    <property type="term" value="P:iron ion transport"/>
    <property type="evidence" value="ECO:0007669"/>
    <property type="project" value="UniProtKB-KW"/>
</dbReference>
<evidence type="ECO:0000259" key="15">
    <source>
        <dbReference type="Pfam" id="PF07715"/>
    </source>
</evidence>
<feature type="domain" description="TonB-dependent receptor plug" evidence="15">
    <location>
        <begin position="62"/>
        <end position="165"/>
    </location>
</feature>
<keyword evidence="9 11" id="KW-0472">Membrane</keyword>
<dbReference type="RefSeq" id="WP_188070718.1">
    <property type="nucleotide sequence ID" value="NZ_BSPS01000050.1"/>
</dbReference>
<evidence type="ECO:0000313" key="16">
    <source>
        <dbReference type="EMBL" id="MBB3925176.1"/>
    </source>
</evidence>
<gene>
    <name evidence="16" type="ORF">GGR43_000877</name>
</gene>
<dbReference type="Proteomes" id="UP000571950">
    <property type="component" value="Unassembled WGS sequence"/>
</dbReference>
<keyword evidence="7" id="KW-0406">Ion transport</keyword>
<keyword evidence="4" id="KW-0410">Iron transport</keyword>
<keyword evidence="6" id="KW-0408">Iron</keyword>
<sequence length="800" mass="87128">MRRTGFSAYRGTLALSVAAMALAGTTAAAQTGAGAADAGAGTGAGSGDAIIVTARKQAETLFEVPIAVSAFNSASIQDKMAQDITDLAEFTPGFQIQEAFGRDGDRPVMRGASNILFSDGKVGIFLDGAPYFGDFSSLDLANIERVEVIKGPQSAVFGRGTLSGAINVVLRRPTSEFEGRIAGTIGNFDRREISASLSGPITGGIGFQVGAKLFDIDGQWRNAAVAGERLGDQSTRQYTAGLFLDPTEDLSASVRWLHQKDDDGHFAIGLQQSGANNCYLATRSYYCGVVQPMNSFGINTDRLVRPGLYRNADRFIGDISWDIGGSGYEASFQAGYSDLVEVIGVDQTYDPRGFYFLPQAMCGQSFYALPNQDCRKSSFEATTGTRRKTQTYEGRLSSPVTDPFRWRVGMFHSIDKQRGMRDYLELNEVGPELLDDTRRVRNLAFFGGIDFDVTSELTIGAELRHQIDKVRNVTPTYRVGDVFDAAYLATVTLPNPNQTVGVAATRSATFKATLPRITINWKPQPDLSFYAQYSQGNSPGGFNKVTAPEPIYDEEKLINYEIGMKTAKFGFDYLNVSAFWQDYKNQVLTNTYVANNVVDSYSVNIGRTRIRGVELEGQLPLVGRILKLQFTYTFLDAEIRKGVEPERALQLLGTACKTGTAINLDRPGCREAASIAGNRPPLVAKHTGTVGLRFEHEAANGWTVFSGADLIYRSSYFAQTLNLARSGNSTKLNLQLGVSDERGLRISVYGRNVLGDETPVGILRYLDFPAARTPTGDYARAFGITPARKPEYGLTVSKSF</sequence>
<dbReference type="InterPro" id="IPR036942">
    <property type="entry name" value="Beta-barrel_TonB_sf"/>
</dbReference>
<protein>
    <submittedName>
        <fullName evidence="16">Outer membrane receptor protein involved in Fe transport</fullName>
    </submittedName>
</protein>
<name>A0A7W6BHM5_9SPHN</name>
<keyword evidence="3 11" id="KW-1134">Transmembrane beta strand</keyword>
<dbReference type="Pfam" id="PF00593">
    <property type="entry name" value="TonB_dep_Rec_b-barrel"/>
    <property type="match status" value="1"/>
</dbReference>
<dbReference type="AlphaFoldDB" id="A0A7W6BHM5"/>
<evidence type="ECO:0000256" key="8">
    <source>
        <dbReference type="ARBA" id="ARBA00023077"/>
    </source>
</evidence>
<dbReference type="Pfam" id="PF07715">
    <property type="entry name" value="Plug"/>
    <property type="match status" value="1"/>
</dbReference>
<keyword evidence="16" id="KW-0675">Receptor</keyword>
<evidence type="ECO:0000256" key="7">
    <source>
        <dbReference type="ARBA" id="ARBA00023065"/>
    </source>
</evidence>
<dbReference type="InterPro" id="IPR000531">
    <property type="entry name" value="Beta-barrel_TonB"/>
</dbReference>
<dbReference type="PROSITE" id="PS52016">
    <property type="entry name" value="TONB_DEPENDENT_REC_3"/>
    <property type="match status" value="1"/>
</dbReference>
<dbReference type="Gene3D" id="2.40.170.20">
    <property type="entry name" value="TonB-dependent receptor, beta-barrel domain"/>
    <property type="match status" value="1"/>
</dbReference>
<accession>A0A7W6BHM5</accession>
<proteinExistence type="inferred from homology"/>
<evidence type="ECO:0000256" key="11">
    <source>
        <dbReference type="PROSITE-ProRule" id="PRU01360"/>
    </source>
</evidence>
<comment type="similarity">
    <text evidence="11 12">Belongs to the TonB-dependent receptor family.</text>
</comment>
<feature type="chain" id="PRO_5031333614" evidence="13">
    <location>
        <begin position="24"/>
        <end position="800"/>
    </location>
</feature>
<dbReference type="PANTHER" id="PTHR32552:SF81">
    <property type="entry name" value="TONB-DEPENDENT OUTER MEMBRANE RECEPTOR"/>
    <property type="match status" value="1"/>
</dbReference>
<reference evidence="16 17" key="1">
    <citation type="submission" date="2020-08" db="EMBL/GenBank/DDBJ databases">
        <title>Genomic Encyclopedia of Type Strains, Phase IV (KMG-IV): sequencing the most valuable type-strain genomes for metagenomic binning, comparative biology and taxonomic classification.</title>
        <authorList>
            <person name="Goeker M."/>
        </authorList>
    </citation>
    <scope>NUCLEOTIDE SEQUENCE [LARGE SCALE GENOMIC DNA]</scope>
    <source>
        <strain evidence="16 17">DSM 26189</strain>
    </source>
</reference>
<evidence type="ECO:0000256" key="2">
    <source>
        <dbReference type="ARBA" id="ARBA00022448"/>
    </source>
</evidence>
<dbReference type="EMBL" id="JACIDT010000002">
    <property type="protein sequence ID" value="MBB3925176.1"/>
    <property type="molecule type" value="Genomic_DNA"/>
</dbReference>
<dbReference type="InterPro" id="IPR039426">
    <property type="entry name" value="TonB-dep_rcpt-like"/>
</dbReference>
<dbReference type="PANTHER" id="PTHR32552">
    <property type="entry name" value="FERRICHROME IRON RECEPTOR-RELATED"/>
    <property type="match status" value="1"/>
</dbReference>
<evidence type="ECO:0000256" key="13">
    <source>
        <dbReference type="SAM" id="SignalP"/>
    </source>
</evidence>
<evidence type="ECO:0000256" key="5">
    <source>
        <dbReference type="ARBA" id="ARBA00022692"/>
    </source>
</evidence>
<dbReference type="SUPFAM" id="SSF56935">
    <property type="entry name" value="Porins"/>
    <property type="match status" value="1"/>
</dbReference>
<comment type="subcellular location">
    <subcellularLocation>
        <location evidence="1 11">Cell outer membrane</location>
        <topology evidence="1 11">Multi-pass membrane protein</topology>
    </subcellularLocation>
</comment>
<evidence type="ECO:0000256" key="1">
    <source>
        <dbReference type="ARBA" id="ARBA00004571"/>
    </source>
</evidence>
<evidence type="ECO:0000256" key="3">
    <source>
        <dbReference type="ARBA" id="ARBA00022452"/>
    </source>
</evidence>
<keyword evidence="17" id="KW-1185">Reference proteome</keyword>
<evidence type="ECO:0000256" key="12">
    <source>
        <dbReference type="RuleBase" id="RU003357"/>
    </source>
</evidence>
<keyword evidence="10 11" id="KW-0998">Cell outer membrane</keyword>
<keyword evidence="5 11" id="KW-0812">Transmembrane</keyword>
<keyword evidence="8 12" id="KW-0798">TonB box</keyword>
<evidence type="ECO:0000256" key="4">
    <source>
        <dbReference type="ARBA" id="ARBA00022496"/>
    </source>
</evidence>
<keyword evidence="2 11" id="KW-0813">Transport</keyword>
<organism evidence="16 17">
    <name type="scientific">Sphingobium jiangsuense</name>
    <dbReference type="NCBI Taxonomy" id="870476"/>
    <lineage>
        <taxon>Bacteria</taxon>
        <taxon>Pseudomonadati</taxon>
        <taxon>Pseudomonadota</taxon>
        <taxon>Alphaproteobacteria</taxon>
        <taxon>Sphingomonadales</taxon>
        <taxon>Sphingomonadaceae</taxon>
        <taxon>Sphingobium</taxon>
    </lineage>
</organism>
<evidence type="ECO:0000256" key="10">
    <source>
        <dbReference type="ARBA" id="ARBA00023237"/>
    </source>
</evidence>
<dbReference type="GO" id="GO:0009279">
    <property type="term" value="C:cell outer membrane"/>
    <property type="evidence" value="ECO:0007669"/>
    <property type="project" value="UniProtKB-SubCell"/>
</dbReference>
<comment type="caution">
    <text evidence="16">The sequence shown here is derived from an EMBL/GenBank/DDBJ whole genome shotgun (WGS) entry which is preliminary data.</text>
</comment>
<feature type="domain" description="TonB-dependent receptor-like beta-barrel" evidence="14">
    <location>
        <begin position="324"/>
        <end position="753"/>
    </location>
</feature>
<evidence type="ECO:0000259" key="14">
    <source>
        <dbReference type="Pfam" id="PF00593"/>
    </source>
</evidence>
<evidence type="ECO:0000256" key="9">
    <source>
        <dbReference type="ARBA" id="ARBA00023136"/>
    </source>
</evidence>
<dbReference type="InterPro" id="IPR012910">
    <property type="entry name" value="Plug_dom"/>
</dbReference>
<evidence type="ECO:0000256" key="6">
    <source>
        <dbReference type="ARBA" id="ARBA00023004"/>
    </source>
</evidence>
<evidence type="ECO:0000313" key="17">
    <source>
        <dbReference type="Proteomes" id="UP000571950"/>
    </source>
</evidence>
<feature type="signal peptide" evidence="13">
    <location>
        <begin position="1"/>
        <end position="23"/>
    </location>
</feature>